<dbReference type="EMBL" id="JABSTU010000003">
    <property type="protein sequence ID" value="KAH8035934.1"/>
    <property type="molecule type" value="Genomic_DNA"/>
</dbReference>
<dbReference type="GO" id="GO:0003677">
    <property type="term" value="F:DNA binding"/>
    <property type="evidence" value="ECO:0007669"/>
    <property type="project" value="InterPro"/>
</dbReference>
<feature type="domain" description="Transposase Tc1-like" evidence="2">
    <location>
        <begin position="70"/>
        <end position="132"/>
    </location>
</feature>
<evidence type="ECO:0000313" key="4">
    <source>
        <dbReference type="Proteomes" id="UP000821866"/>
    </source>
</evidence>
<dbReference type="GO" id="GO:0005634">
    <property type="term" value="C:nucleus"/>
    <property type="evidence" value="ECO:0007669"/>
    <property type="project" value="UniProtKB-SubCell"/>
</dbReference>
<dbReference type="InterPro" id="IPR036388">
    <property type="entry name" value="WH-like_DNA-bd_sf"/>
</dbReference>
<dbReference type="GO" id="GO:0015074">
    <property type="term" value="P:DNA integration"/>
    <property type="evidence" value="ECO:0007669"/>
    <property type="project" value="InterPro"/>
</dbReference>
<dbReference type="InterPro" id="IPR009057">
    <property type="entry name" value="Homeodomain-like_sf"/>
</dbReference>
<proteinExistence type="predicted"/>
<gene>
    <name evidence="3" type="ORF">HPB51_012308</name>
</gene>
<dbReference type="Gene3D" id="3.30.420.10">
    <property type="entry name" value="Ribonuclease H-like superfamily/Ribonuclease H"/>
    <property type="match status" value="2"/>
</dbReference>
<dbReference type="Gene3D" id="1.10.10.10">
    <property type="entry name" value="Winged helix-like DNA-binding domain superfamily/Winged helix DNA-binding domain"/>
    <property type="match status" value="1"/>
</dbReference>
<evidence type="ECO:0000256" key="1">
    <source>
        <dbReference type="ARBA" id="ARBA00004123"/>
    </source>
</evidence>
<dbReference type="InterPro" id="IPR036397">
    <property type="entry name" value="RNaseH_sf"/>
</dbReference>
<dbReference type="InterPro" id="IPR002492">
    <property type="entry name" value="Transposase_Tc1-like"/>
</dbReference>
<organism evidence="3 4">
    <name type="scientific">Rhipicephalus microplus</name>
    <name type="common">Cattle tick</name>
    <name type="synonym">Boophilus microplus</name>
    <dbReference type="NCBI Taxonomy" id="6941"/>
    <lineage>
        <taxon>Eukaryota</taxon>
        <taxon>Metazoa</taxon>
        <taxon>Ecdysozoa</taxon>
        <taxon>Arthropoda</taxon>
        <taxon>Chelicerata</taxon>
        <taxon>Arachnida</taxon>
        <taxon>Acari</taxon>
        <taxon>Parasitiformes</taxon>
        <taxon>Ixodida</taxon>
        <taxon>Ixodoidea</taxon>
        <taxon>Ixodidae</taxon>
        <taxon>Rhipicephalinae</taxon>
        <taxon>Rhipicephalus</taxon>
        <taxon>Boophilus</taxon>
    </lineage>
</organism>
<dbReference type="VEuPathDB" id="VectorBase:LOC119173743"/>
<comment type="caution">
    <text evidence="3">The sequence shown here is derived from an EMBL/GenBank/DDBJ whole genome shotgun (WGS) entry which is preliminary data.</text>
</comment>
<comment type="subcellular location">
    <subcellularLocation>
        <location evidence="1">Nucleus</location>
    </subcellularLocation>
</comment>
<dbReference type="GO" id="GO:0006313">
    <property type="term" value="P:DNA transposition"/>
    <property type="evidence" value="ECO:0007669"/>
    <property type="project" value="InterPro"/>
</dbReference>
<keyword evidence="4" id="KW-1185">Reference proteome</keyword>
<dbReference type="Pfam" id="PF01498">
    <property type="entry name" value="HTH_Tnp_Tc3_2"/>
    <property type="match status" value="1"/>
</dbReference>
<dbReference type="AlphaFoldDB" id="A0A9J6ENI3"/>
<evidence type="ECO:0000313" key="3">
    <source>
        <dbReference type="EMBL" id="KAH8035934.1"/>
    </source>
</evidence>
<sequence length="277" mass="31270">MSPRVPAVGRRRIVELSIQGFSQRVMCQLLQRSRNAVSRAIQAYRQTGGISDRDRAGRSRCTDDKVNKLIITAVVADLHTTAKGIKDALHLNASVGTIRRRLAEAGLANCVAAQKPHIKDRQRSMRLQFARSVQTWGSEVWGEVVFSDESTFSSRLDQERRVWRPMNSSVKSLIEGFDVRTLEWPPVGADLNTIENVWGLVKRRLAARNLGSSTKKTLFAAIQEEWEALRSRPEIVAEEAEEPPLYLQCGFRECPHWVNPAGRVDKMLLPMSKIQAR</sequence>
<dbReference type="SUPFAM" id="SSF46689">
    <property type="entry name" value="Homeodomain-like"/>
    <property type="match status" value="1"/>
</dbReference>
<evidence type="ECO:0000259" key="2">
    <source>
        <dbReference type="Pfam" id="PF01498"/>
    </source>
</evidence>
<protein>
    <recommendedName>
        <fullName evidence="2">Transposase Tc1-like domain-containing protein</fullName>
    </recommendedName>
</protein>
<dbReference type="Proteomes" id="UP000821866">
    <property type="component" value="Chromosome 11"/>
</dbReference>
<dbReference type="Pfam" id="PF13384">
    <property type="entry name" value="HTH_23"/>
    <property type="match status" value="1"/>
</dbReference>
<reference evidence="3" key="1">
    <citation type="journal article" date="2020" name="Cell">
        <title>Large-Scale Comparative Analyses of Tick Genomes Elucidate Their Genetic Diversity and Vector Capacities.</title>
        <authorList>
            <consortium name="Tick Genome and Microbiome Consortium (TIGMIC)"/>
            <person name="Jia N."/>
            <person name="Wang J."/>
            <person name="Shi W."/>
            <person name="Du L."/>
            <person name="Sun Y."/>
            <person name="Zhan W."/>
            <person name="Jiang J.F."/>
            <person name="Wang Q."/>
            <person name="Zhang B."/>
            <person name="Ji P."/>
            <person name="Bell-Sakyi L."/>
            <person name="Cui X.M."/>
            <person name="Yuan T.T."/>
            <person name="Jiang B.G."/>
            <person name="Yang W.F."/>
            <person name="Lam T.T."/>
            <person name="Chang Q.C."/>
            <person name="Ding S.J."/>
            <person name="Wang X.J."/>
            <person name="Zhu J.G."/>
            <person name="Ruan X.D."/>
            <person name="Zhao L."/>
            <person name="Wei J.T."/>
            <person name="Ye R.Z."/>
            <person name="Que T.C."/>
            <person name="Du C.H."/>
            <person name="Zhou Y.H."/>
            <person name="Cheng J.X."/>
            <person name="Dai P.F."/>
            <person name="Guo W.B."/>
            <person name="Han X.H."/>
            <person name="Huang E.J."/>
            <person name="Li L.F."/>
            <person name="Wei W."/>
            <person name="Gao Y.C."/>
            <person name="Liu J.Z."/>
            <person name="Shao H.Z."/>
            <person name="Wang X."/>
            <person name="Wang C.C."/>
            <person name="Yang T.C."/>
            <person name="Huo Q.B."/>
            <person name="Li W."/>
            <person name="Chen H.Y."/>
            <person name="Chen S.E."/>
            <person name="Zhou L.G."/>
            <person name="Ni X.B."/>
            <person name="Tian J.H."/>
            <person name="Sheng Y."/>
            <person name="Liu T."/>
            <person name="Pan Y.S."/>
            <person name="Xia L.Y."/>
            <person name="Li J."/>
            <person name="Zhao F."/>
            <person name="Cao W.C."/>
        </authorList>
    </citation>
    <scope>NUCLEOTIDE SEQUENCE</scope>
    <source>
        <strain evidence="3">Rmic-2018</strain>
    </source>
</reference>
<accession>A0A9J6ENI3</accession>
<reference evidence="3" key="2">
    <citation type="submission" date="2021-09" db="EMBL/GenBank/DDBJ databases">
        <authorList>
            <person name="Jia N."/>
            <person name="Wang J."/>
            <person name="Shi W."/>
            <person name="Du L."/>
            <person name="Sun Y."/>
            <person name="Zhan W."/>
            <person name="Jiang J."/>
            <person name="Wang Q."/>
            <person name="Zhang B."/>
            <person name="Ji P."/>
            <person name="Sakyi L.B."/>
            <person name="Cui X."/>
            <person name="Yuan T."/>
            <person name="Jiang B."/>
            <person name="Yang W."/>
            <person name="Lam T.T.-Y."/>
            <person name="Chang Q."/>
            <person name="Ding S."/>
            <person name="Wang X."/>
            <person name="Zhu J."/>
            <person name="Ruan X."/>
            <person name="Zhao L."/>
            <person name="Wei J."/>
            <person name="Que T."/>
            <person name="Du C."/>
            <person name="Cheng J."/>
            <person name="Dai P."/>
            <person name="Han X."/>
            <person name="Huang E."/>
            <person name="Gao Y."/>
            <person name="Liu J."/>
            <person name="Shao H."/>
            <person name="Ye R."/>
            <person name="Li L."/>
            <person name="Wei W."/>
            <person name="Wang X."/>
            <person name="Wang C."/>
            <person name="Huo Q."/>
            <person name="Li W."/>
            <person name="Guo W."/>
            <person name="Chen H."/>
            <person name="Chen S."/>
            <person name="Zhou L."/>
            <person name="Zhou L."/>
            <person name="Ni X."/>
            <person name="Tian J."/>
            <person name="Zhou Y."/>
            <person name="Sheng Y."/>
            <person name="Liu T."/>
            <person name="Pan Y."/>
            <person name="Xia L."/>
            <person name="Li J."/>
            <person name="Zhao F."/>
            <person name="Cao W."/>
        </authorList>
    </citation>
    <scope>NUCLEOTIDE SEQUENCE</scope>
    <source>
        <strain evidence="3">Rmic-2018</strain>
        <tissue evidence="3">Larvae</tissue>
    </source>
</reference>
<name>A0A9J6ENI3_RHIMP</name>